<name>A0A7W7DD36_9ACTN</name>
<evidence type="ECO:0000259" key="6">
    <source>
        <dbReference type="PROSITE" id="PS51096"/>
    </source>
</evidence>
<dbReference type="InterPro" id="IPR036662">
    <property type="entry name" value="PTS_EIIA_man-typ_sf"/>
</dbReference>
<dbReference type="GO" id="GO:0047324">
    <property type="term" value="F:phosphoenolpyruvate-glycerone phosphotransferase activity"/>
    <property type="evidence" value="ECO:0007669"/>
    <property type="project" value="UniProtKB-EC"/>
</dbReference>
<feature type="domain" description="PTS EIIA type-4" evidence="6">
    <location>
        <begin position="7"/>
        <end position="130"/>
    </location>
</feature>
<dbReference type="InterPro" id="IPR004701">
    <property type="entry name" value="PTS_EIIA_man-typ"/>
</dbReference>
<dbReference type="PANTHER" id="PTHR38594">
    <property type="entry name" value="PEP-DEPENDENT DIHYDROXYACETONE KINASE, PHOSPHORYL DONOR SUBUNIT DHAM"/>
    <property type="match status" value="1"/>
</dbReference>
<dbReference type="InterPro" id="IPR039643">
    <property type="entry name" value="DhaM"/>
</dbReference>
<dbReference type="Pfam" id="PF03610">
    <property type="entry name" value="EIIA-man"/>
    <property type="match status" value="1"/>
</dbReference>
<dbReference type="GO" id="GO:0016020">
    <property type="term" value="C:membrane"/>
    <property type="evidence" value="ECO:0007669"/>
    <property type="project" value="InterPro"/>
</dbReference>
<dbReference type="Proteomes" id="UP000542210">
    <property type="component" value="Unassembled WGS sequence"/>
</dbReference>
<dbReference type="PANTHER" id="PTHR38594:SF1">
    <property type="entry name" value="PEP-DEPENDENT DIHYDROXYACETONE KINASE, PHOSPHORYL DONOR SUBUNIT DHAM"/>
    <property type="match status" value="1"/>
</dbReference>
<dbReference type="EC" id="2.7.1.121" evidence="3"/>
<dbReference type="Gene3D" id="3.40.50.510">
    <property type="entry name" value="Phosphotransferase system, mannose-type IIA component"/>
    <property type="match status" value="1"/>
</dbReference>
<evidence type="ECO:0000256" key="3">
    <source>
        <dbReference type="ARBA" id="ARBA00012095"/>
    </source>
</evidence>
<comment type="subunit">
    <text evidence="5">Homodimer. The dihydroxyacetone kinase complex is composed of a homodimer of DhaM, a homodimer of DhaK and the subunit DhaL.</text>
</comment>
<dbReference type="EMBL" id="JACHND010000001">
    <property type="protein sequence ID" value="MBB4704625.1"/>
    <property type="molecule type" value="Genomic_DNA"/>
</dbReference>
<organism evidence="7 8">
    <name type="scientific">Sphaerisporangium siamense</name>
    <dbReference type="NCBI Taxonomy" id="795645"/>
    <lineage>
        <taxon>Bacteria</taxon>
        <taxon>Bacillati</taxon>
        <taxon>Actinomycetota</taxon>
        <taxon>Actinomycetes</taxon>
        <taxon>Streptosporangiales</taxon>
        <taxon>Streptosporangiaceae</taxon>
        <taxon>Sphaerisporangium</taxon>
    </lineage>
</organism>
<keyword evidence="8" id="KW-1185">Reference proteome</keyword>
<dbReference type="NCBIfam" id="TIGR02364">
    <property type="entry name" value="dha_pts"/>
    <property type="match status" value="1"/>
</dbReference>
<evidence type="ECO:0000256" key="2">
    <source>
        <dbReference type="ARBA" id="ARBA00002788"/>
    </source>
</evidence>
<accession>A0A7W7DD36</accession>
<dbReference type="AlphaFoldDB" id="A0A7W7DD36"/>
<dbReference type="PROSITE" id="PS51096">
    <property type="entry name" value="PTS_EIIA_TYPE_4"/>
    <property type="match status" value="1"/>
</dbReference>
<evidence type="ECO:0000256" key="5">
    <source>
        <dbReference type="ARBA" id="ARBA00046577"/>
    </source>
</evidence>
<gene>
    <name evidence="7" type="ORF">BJ982_006169</name>
</gene>
<dbReference type="InterPro" id="IPR012844">
    <property type="entry name" value="DhaM_N"/>
</dbReference>
<evidence type="ECO:0000313" key="8">
    <source>
        <dbReference type="Proteomes" id="UP000542210"/>
    </source>
</evidence>
<comment type="function">
    <text evidence="2">Component of the dihydroxyacetone kinase complex, which is responsible for the phosphoenolpyruvate (PEP)-dependent phosphorylation of dihydroxyacetone. DhaM serves as the phosphoryl donor. Is phosphorylated by phosphoenolpyruvate in an EI- and HPr-dependent reaction, and a phosphorelay system on histidine residues finally leads to phosphoryl transfer to DhaL and dihydroxyacetone.</text>
</comment>
<sequence>MSTPQRLVGIVLVSHSDTLASSAAALAVQIAGPDVRVAPAGGTEDGGLGTSADKVAAAIETVDQGVGVVLIPDLGSSVLTARLLESPGRVAIADVPFVEGAIAAAVQAGIGGSLQDVLAAAEDARVYRKL</sequence>
<dbReference type="SUPFAM" id="SSF53062">
    <property type="entry name" value="PTS system fructose IIA component-like"/>
    <property type="match status" value="1"/>
</dbReference>
<protein>
    <recommendedName>
        <fullName evidence="3">phosphoenolpyruvate--glycerone phosphotransferase</fullName>
        <ecNumber evidence="3">2.7.1.121</ecNumber>
    </recommendedName>
</protein>
<proteinExistence type="predicted"/>
<dbReference type="GO" id="GO:0009401">
    <property type="term" value="P:phosphoenolpyruvate-dependent sugar phosphotransferase system"/>
    <property type="evidence" value="ECO:0007669"/>
    <property type="project" value="InterPro"/>
</dbReference>
<keyword evidence="4" id="KW-0808">Transferase</keyword>
<comment type="catalytic activity">
    <reaction evidence="1">
        <text>dihydroxyacetone + phosphoenolpyruvate = dihydroxyacetone phosphate + pyruvate</text>
        <dbReference type="Rhea" id="RHEA:18381"/>
        <dbReference type="ChEBI" id="CHEBI:15361"/>
        <dbReference type="ChEBI" id="CHEBI:16016"/>
        <dbReference type="ChEBI" id="CHEBI:57642"/>
        <dbReference type="ChEBI" id="CHEBI:58702"/>
        <dbReference type="EC" id="2.7.1.121"/>
    </reaction>
</comment>
<evidence type="ECO:0000313" key="7">
    <source>
        <dbReference type="EMBL" id="MBB4704625.1"/>
    </source>
</evidence>
<keyword evidence="7" id="KW-0418">Kinase</keyword>
<evidence type="ECO:0000256" key="1">
    <source>
        <dbReference type="ARBA" id="ARBA00001113"/>
    </source>
</evidence>
<dbReference type="GO" id="GO:0019563">
    <property type="term" value="P:glycerol catabolic process"/>
    <property type="evidence" value="ECO:0007669"/>
    <property type="project" value="InterPro"/>
</dbReference>
<reference evidence="7 8" key="1">
    <citation type="submission" date="2020-08" db="EMBL/GenBank/DDBJ databases">
        <title>Sequencing the genomes of 1000 actinobacteria strains.</title>
        <authorList>
            <person name="Klenk H.-P."/>
        </authorList>
    </citation>
    <scope>NUCLEOTIDE SEQUENCE [LARGE SCALE GENOMIC DNA]</scope>
    <source>
        <strain evidence="7 8">DSM 45784</strain>
    </source>
</reference>
<dbReference type="RefSeq" id="WP_184885778.1">
    <property type="nucleotide sequence ID" value="NZ_BOOV01000019.1"/>
</dbReference>
<evidence type="ECO:0000256" key="4">
    <source>
        <dbReference type="ARBA" id="ARBA00022679"/>
    </source>
</evidence>
<comment type="caution">
    <text evidence="7">The sequence shown here is derived from an EMBL/GenBank/DDBJ whole genome shotgun (WGS) entry which is preliminary data.</text>
</comment>